<evidence type="ECO:0000313" key="3">
    <source>
        <dbReference type="Proteomes" id="UP000002019"/>
    </source>
</evidence>
<proteinExistence type="predicted"/>
<reference evidence="2 3" key="1">
    <citation type="journal article" date="2008" name="J. Bacteriol.">
        <title>'Candidatus Cloacamonas acidaminovorans': genome sequence reconstruction provides a first glimpse of a new bacterial division.</title>
        <authorList>
            <person name="Pelletier E."/>
            <person name="Kreimeyer A."/>
            <person name="Bocs S."/>
            <person name="Rouy Z."/>
            <person name="Gyapay G."/>
            <person name="Chouari R."/>
            <person name="Riviere D."/>
            <person name="Ganesan A."/>
            <person name="Daegelen P."/>
            <person name="Sghir A."/>
            <person name="Cohen G.N."/>
            <person name="Medigue C."/>
            <person name="Weissenbach J."/>
            <person name="Le Paslier D."/>
        </authorList>
    </citation>
    <scope>NUCLEOTIDE SEQUENCE [LARGE SCALE GENOMIC DNA]</scope>
    <source>
        <strain evidence="3">Evry</strain>
    </source>
</reference>
<dbReference type="Proteomes" id="UP000002019">
    <property type="component" value="Chromosome"/>
</dbReference>
<gene>
    <name evidence="2" type="ordered locus">CLOAM1459</name>
</gene>
<dbReference type="GO" id="GO:0030246">
    <property type="term" value="F:carbohydrate binding"/>
    <property type="evidence" value="ECO:0007669"/>
    <property type="project" value="InterPro"/>
</dbReference>
<dbReference type="eggNOG" id="COG1572">
    <property type="taxonomic scope" value="Bacteria"/>
</dbReference>
<accession>B0VFH8</accession>
<evidence type="ECO:0000259" key="1">
    <source>
        <dbReference type="Pfam" id="PF18962"/>
    </source>
</evidence>
<dbReference type="HOGENOM" id="CLU_405294_0_0_0"/>
<keyword evidence="3" id="KW-1185">Reference proteome</keyword>
<dbReference type="eggNOG" id="COG4412">
    <property type="taxonomic scope" value="Bacteria"/>
</dbReference>
<dbReference type="KEGG" id="caci:CLOAM1459"/>
<dbReference type="NCBIfam" id="TIGR04183">
    <property type="entry name" value="Por_Secre_tail"/>
    <property type="match status" value="1"/>
</dbReference>
<dbReference type="Gene3D" id="2.60.40.1120">
    <property type="entry name" value="Carboxypeptidase-like, regulatory domain"/>
    <property type="match status" value="1"/>
</dbReference>
<dbReference type="InterPro" id="IPR013784">
    <property type="entry name" value="Carb-bd-like_fold"/>
</dbReference>
<dbReference type="EMBL" id="CU466930">
    <property type="protein sequence ID" value="CAO81310.1"/>
    <property type="molecule type" value="Genomic_DNA"/>
</dbReference>
<protein>
    <recommendedName>
        <fullName evidence="1">Secretion system C-terminal sorting domain-containing protein</fullName>
    </recommendedName>
</protein>
<dbReference type="SUPFAM" id="SSF49452">
    <property type="entry name" value="Starch-binding domain-like"/>
    <property type="match status" value="1"/>
</dbReference>
<evidence type="ECO:0000313" key="2">
    <source>
        <dbReference type="EMBL" id="CAO81310.1"/>
    </source>
</evidence>
<dbReference type="InterPro" id="IPR013783">
    <property type="entry name" value="Ig-like_fold"/>
</dbReference>
<dbReference type="STRING" id="459349.CLOAM1459"/>
<dbReference type="AlphaFoldDB" id="B0VFH8"/>
<organism evidence="2 3">
    <name type="scientific">Cloacimonas acidaminovorans (strain Evry)</name>
    <dbReference type="NCBI Taxonomy" id="459349"/>
    <lineage>
        <taxon>Bacteria</taxon>
        <taxon>Pseudomonadati</taxon>
        <taxon>Candidatus Cloacimonadota</taxon>
        <taxon>Candidatus Cloacimonadia</taxon>
        <taxon>Candidatus Cloacimonadales</taxon>
        <taxon>Candidatus Cloacimonadaceae</taxon>
        <taxon>Candidatus Cloacimonas</taxon>
    </lineage>
</organism>
<dbReference type="Gene3D" id="2.60.40.4070">
    <property type="match status" value="1"/>
</dbReference>
<name>B0VFH8_CLOAI</name>
<dbReference type="Pfam" id="PF18962">
    <property type="entry name" value="Por_Secre_tail"/>
    <property type="match status" value="1"/>
</dbReference>
<sequence length="678" mass="75592">MQLRNRELMMNKIAKIIVLIACIAIIWIGLTADEVIIGSGTQTARIPLDFFYHNSLFECLYYQNELGFAQGTISRIAFYNNFVTLLNNKPTKIWLGTTNLTTLNAGWIPSTELTLVFDGQVNYPSGIHIIDIELDTLFHYTGGTLVLMVQRPMDSGYFSSSDKFYCQTDTMLRARNAYHDTQLLDPANPPASGFVLNGQYPKIRITYTAQSIASDLACSQVISDKVVTLGATEQVQVKINNYGYEDQDNYIINLKKGDGELLATALGNPVSAGQTLIQTLMWVPTTPGTYDIFAEVVLNGDQDLTNNQSPHINVIAFEAGFFSLTIGIGNLSGNLPLDFSYHTSLFETLIYAPEIDTTGIITHLIFYNNFIENINDKPVIIWLGETDLVNLPLTWIPSSNLVMVYYGTMSFPAGQNEIIFPLYPTYNYQGQNLVLMVQRPFDYNVYNSNNVFRMQSSAMQRTKYIYSDQQEHDPGAPPLYAFDSYQFPQTGFIMRPPNTGFLRGTVRNGTDLVIGATVTADGSQTTYTSSAGTYSLLLSSGLHNITASYPGLNTVTIQVNITAGIVTTEDFNLEGNAVEDPQTPHISTSLKGIYPNPFNPETTISFSIYRDNTPVVIELYDLKGRKVKTLINSVYNRGEQQFHFFAKDEKNQDLASGVYFIRLSAPDYSKTVKALLLK</sequence>
<feature type="domain" description="Secretion system C-terminal sorting" evidence="1">
    <location>
        <begin position="593"/>
        <end position="673"/>
    </location>
</feature>
<dbReference type="Gene3D" id="2.60.40.10">
    <property type="entry name" value="Immunoglobulins"/>
    <property type="match status" value="1"/>
</dbReference>
<dbReference type="InterPro" id="IPR026444">
    <property type="entry name" value="Secre_tail"/>
</dbReference>